<keyword evidence="5" id="KW-1185">Reference proteome</keyword>
<dbReference type="NCBIfam" id="TIGR04183">
    <property type="entry name" value="Por_Secre_tail"/>
    <property type="match status" value="1"/>
</dbReference>
<protein>
    <submittedName>
        <fullName evidence="4">T9SS type A sorting domain-containing protein</fullName>
    </submittedName>
</protein>
<dbReference type="SUPFAM" id="SSF74853">
    <property type="entry name" value="Lamin A/C globular tail domain"/>
    <property type="match status" value="1"/>
</dbReference>
<dbReference type="PROSITE" id="PS51841">
    <property type="entry name" value="LTD"/>
    <property type="match status" value="1"/>
</dbReference>
<dbReference type="EMBL" id="JAJAPX010000001">
    <property type="protein sequence ID" value="MCB4807025.1"/>
    <property type="molecule type" value="Genomic_DNA"/>
</dbReference>
<feature type="domain" description="LTD" evidence="3">
    <location>
        <begin position="9"/>
        <end position="163"/>
    </location>
</feature>
<dbReference type="AlphaFoldDB" id="A0A9X1I555"/>
<evidence type="ECO:0000313" key="5">
    <source>
        <dbReference type="Proteomes" id="UP001139286"/>
    </source>
</evidence>
<name>A0A9X1I555_9FLAO</name>
<accession>A0A9X1I555</accession>
<evidence type="ECO:0000256" key="1">
    <source>
        <dbReference type="ARBA" id="ARBA00022729"/>
    </source>
</evidence>
<feature type="signal peptide" evidence="2">
    <location>
        <begin position="1"/>
        <end position="19"/>
    </location>
</feature>
<dbReference type="Pfam" id="PF00932">
    <property type="entry name" value="LTD"/>
    <property type="match status" value="1"/>
</dbReference>
<dbReference type="InterPro" id="IPR001322">
    <property type="entry name" value="Lamin_tail_dom"/>
</dbReference>
<evidence type="ECO:0000313" key="4">
    <source>
        <dbReference type="EMBL" id="MCB4807025.1"/>
    </source>
</evidence>
<proteinExistence type="predicted"/>
<reference evidence="4" key="1">
    <citation type="submission" date="2021-10" db="EMBL/GenBank/DDBJ databases">
        <title>Tamlana sargassums sp. nov., and Tamlana laminarinivorans sp. nov., two new bacteria isolated from the brown alga.</title>
        <authorList>
            <person name="Li J."/>
        </authorList>
    </citation>
    <scope>NUCLEOTIDE SEQUENCE</scope>
    <source>
        <strain evidence="4">62-3</strain>
    </source>
</reference>
<dbReference type="InterPro" id="IPR026444">
    <property type="entry name" value="Secre_tail"/>
</dbReference>
<comment type="caution">
    <text evidence="4">The sequence shown here is derived from an EMBL/GenBank/DDBJ whole genome shotgun (WGS) entry which is preliminary data.</text>
</comment>
<gene>
    <name evidence="4" type="ORF">LG651_02095</name>
</gene>
<evidence type="ECO:0000256" key="2">
    <source>
        <dbReference type="SAM" id="SignalP"/>
    </source>
</evidence>
<keyword evidence="1 2" id="KW-0732">Signal</keyword>
<feature type="chain" id="PRO_5040952892" evidence="2">
    <location>
        <begin position="20"/>
        <end position="544"/>
    </location>
</feature>
<sequence length="544" mass="57018">MKKLYFLLLTSLISFASFGQVIITELADPNNNAGARFVEIYCIGPSSVNLNGWELRRWTNSNTDPQTSGVDLSSIGTLNVGQFAIISPNASEFEAVYGFAPDISTSTGGAADSNGDDKIAIFDASDATIDIFGIPGNDVNNANITENFEDGRAERAATVTAPNATWTESEWISDNDQGFGSGAQDAPAGFDPKSWIGAPSSCGVSLGTATFVCTTNTLGDDNDTVTVNIPYTGDDSGITSVSTTSGGAIGGDNPASVTDGTITITGLSEGDAWDITLNGGDCDSTTISGTIGSDICDPACFDLSEGSELFELVTVTANTDNDEWTETNGTYSMNGYCGSGCAENIETWLIFGPLDMTGVTDLNLALNASEQFGTTDLIIAYTSTYANCPSASTWTTSQTITDSGFYDIDLSGISGTEVFIGIQYLDDGADGYSSWSLSNVALEANGNCPTLGTRPTSNCAALSLSKNQIEGFDMYPNPTNLGYVNILSASNDTMTVSVFDLLGKQVLSNTVKNNQLDVSNLKSGIYVMKVSQNDAVSTKKLVIK</sequence>
<dbReference type="Proteomes" id="UP001139286">
    <property type="component" value="Unassembled WGS sequence"/>
</dbReference>
<dbReference type="Pfam" id="PF18962">
    <property type="entry name" value="Por_Secre_tail"/>
    <property type="match status" value="1"/>
</dbReference>
<dbReference type="InterPro" id="IPR036415">
    <property type="entry name" value="Lamin_tail_dom_sf"/>
</dbReference>
<organism evidence="4 5">
    <name type="scientific">Neotamlana sargassicola</name>
    <dbReference type="NCBI Taxonomy" id="2883125"/>
    <lineage>
        <taxon>Bacteria</taxon>
        <taxon>Pseudomonadati</taxon>
        <taxon>Bacteroidota</taxon>
        <taxon>Flavobacteriia</taxon>
        <taxon>Flavobacteriales</taxon>
        <taxon>Flavobacteriaceae</taxon>
        <taxon>Neotamlana</taxon>
    </lineage>
</organism>
<evidence type="ECO:0000259" key="3">
    <source>
        <dbReference type="PROSITE" id="PS51841"/>
    </source>
</evidence>
<dbReference type="RefSeq" id="WP_226694501.1">
    <property type="nucleotide sequence ID" value="NZ_JAJAPX010000001.1"/>
</dbReference>